<dbReference type="InterPro" id="IPR011013">
    <property type="entry name" value="Gal_mutarotase_sf_dom"/>
</dbReference>
<gene>
    <name evidence="2" type="ORF">TELCIR_12777</name>
</gene>
<dbReference type="SUPFAM" id="SSF74650">
    <property type="entry name" value="Galactose mutarotase-like"/>
    <property type="match status" value="1"/>
</dbReference>
<feature type="domain" description="Glycosyl hydrolase family 38 C-terminal" evidence="1">
    <location>
        <begin position="19"/>
        <end position="171"/>
    </location>
</feature>
<keyword evidence="2" id="KW-0378">Hydrolase</keyword>
<dbReference type="EMBL" id="KZ348921">
    <property type="protein sequence ID" value="PIO65545.1"/>
    <property type="molecule type" value="Genomic_DNA"/>
</dbReference>
<dbReference type="GO" id="GO:0030246">
    <property type="term" value="F:carbohydrate binding"/>
    <property type="evidence" value="ECO:0007669"/>
    <property type="project" value="InterPro"/>
</dbReference>
<dbReference type="GO" id="GO:0006013">
    <property type="term" value="P:mannose metabolic process"/>
    <property type="evidence" value="ECO:0007669"/>
    <property type="project" value="InterPro"/>
</dbReference>
<dbReference type="PANTHER" id="PTHR11607:SF3">
    <property type="entry name" value="LYSOSOMAL ALPHA-MANNOSIDASE"/>
    <property type="match status" value="1"/>
</dbReference>
<proteinExistence type="predicted"/>
<accession>A0A2G9U5U9</accession>
<dbReference type="Gene3D" id="2.70.98.30">
    <property type="entry name" value="Golgi alpha-mannosidase II, domain 4"/>
    <property type="match status" value="1"/>
</dbReference>
<dbReference type="Pfam" id="PF07748">
    <property type="entry name" value="Glyco_hydro_38C"/>
    <property type="match status" value="1"/>
</dbReference>
<dbReference type="AlphaFoldDB" id="A0A2G9U5U9"/>
<sequence>MDSRRAITPQFATRITAEKRAEQPVTIENEGNLMQEVRQTFNSWISQTIRLKKGAKHVEFDWIIGPVPKEPKNPITKEVITRYITDIKNADVFYTDSNGRQMMRRQKKFNPSYKYVDSEPVSGNYYPVTNRVFMKDDKLQLTVLTDRAEGTTVIDGGLELMLHRRCFADDHWGVDEALDEPGNGNGLVARGTHYILLGNPKVEFIALTNGHSRVSA</sequence>
<evidence type="ECO:0000313" key="2">
    <source>
        <dbReference type="EMBL" id="PIO65545.1"/>
    </source>
</evidence>
<dbReference type="Proteomes" id="UP000230423">
    <property type="component" value="Unassembled WGS sequence"/>
</dbReference>
<reference evidence="2 3" key="1">
    <citation type="submission" date="2015-09" db="EMBL/GenBank/DDBJ databases">
        <title>Draft genome of the parasitic nematode Teladorsagia circumcincta isolate WARC Sus (inbred).</title>
        <authorList>
            <person name="Mitreva M."/>
        </authorList>
    </citation>
    <scope>NUCLEOTIDE SEQUENCE [LARGE SCALE GENOMIC DNA]</scope>
    <source>
        <strain evidence="2 3">S</strain>
    </source>
</reference>
<keyword evidence="3" id="KW-1185">Reference proteome</keyword>
<dbReference type="InterPro" id="IPR011682">
    <property type="entry name" value="Glyco_hydro_38_C"/>
</dbReference>
<evidence type="ECO:0000313" key="3">
    <source>
        <dbReference type="Proteomes" id="UP000230423"/>
    </source>
</evidence>
<name>A0A2G9U5U9_TELCI</name>
<dbReference type="PANTHER" id="PTHR11607">
    <property type="entry name" value="ALPHA-MANNOSIDASE"/>
    <property type="match status" value="1"/>
</dbReference>
<dbReference type="OrthoDB" id="2016903at2759"/>
<protein>
    <submittedName>
        <fullName evidence="2">Glycosyl hydrolase family 38 protein</fullName>
    </submittedName>
</protein>
<dbReference type="InterPro" id="IPR050843">
    <property type="entry name" value="Glycosyl_Hydrlase_38"/>
</dbReference>
<evidence type="ECO:0000259" key="1">
    <source>
        <dbReference type="Pfam" id="PF07748"/>
    </source>
</evidence>
<dbReference type="GO" id="GO:0004559">
    <property type="term" value="F:alpha-mannosidase activity"/>
    <property type="evidence" value="ECO:0007669"/>
    <property type="project" value="InterPro"/>
</dbReference>
<organism evidence="2 3">
    <name type="scientific">Teladorsagia circumcincta</name>
    <name type="common">Brown stomach worm</name>
    <name type="synonym">Ostertagia circumcincta</name>
    <dbReference type="NCBI Taxonomy" id="45464"/>
    <lineage>
        <taxon>Eukaryota</taxon>
        <taxon>Metazoa</taxon>
        <taxon>Ecdysozoa</taxon>
        <taxon>Nematoda</taxon>
        <taxon>Chromadorea</taxon>
        <taxon>Rhabditida</taxon>
        <taxon>Rhabditina</taxon>
        <taxon>Rhabditomorpha</taxon>
        <taxon>Strongyloidea</taxon>
        <taxon>Trichostrongylidae</taxon>
        <taxon>Teladorsagia</taxon>
    </lineage>
</organism>
<dbReference type="GO" id="GO:0005764">
    <property type="term" value="C:lysosome"/>
    <property type="evidence" value="ECO:0007669"/>
    <property type="project" value="TreeGrafter"/>
</dbReference>